<evidence type="ECO:0000313" key="2">
    <source>
        <dbReference type="EMBL" id="GIG88801.1"/>
    </source>
</evidence>
<feature type="domain" description="DUF397" evidence="1">
    <location>
        <begin position="16"/>
        <end position="71"/>
    </location>
</feature>
<protein>
    <recommendedName>
        <fullName evidence="1">DUF397 domain-containing protein</fullName>
    </recommendedName>
</protein>
<evidence type="ECO:0000313" key="3">
    <source>
        <dbReference type="Proteomes" id="UP000646749"/>
    </source>
</evidence>
<gene>
    <name evidence="2" type="ORF">Pen02_37370</name>
</gene>
<dbReference type="Pfam" id="PF04149">
    <property type="entry name" value="DUF397"/>
    <property type="match status" value="1"/>
</dbReference>
<proteinExistence type="predicted"/>
<dbReference type="EMBL" id="BONW01000017">
    <property type="protein sequence ID" value="GIG88801.1"/>
    <property type="molecule type" value="Genomic_DNA"/>
</dbReference>
<sequence length="79" mass="8109">MATHRVAAAVALPEVAWHVSTRSGSGSGNCVEAGPVLDGSGRVAVRDSKDRGGHVLVYRNAGWNAFLDALRGGRLGPGN</sequence>
<accession>A0ABQ4E3B5</accession>
<comment type="caution">
    <text evidence="2">The sequence shown here is derived from an EMBL/GenBank/DDBJ whole genome shotgun (WGS) entry which is preliminary data.</text>
</comment>
<evidence type="ECO:0000259" key="1">
    <source>
        <dbReference type="Pfam" id="PF04149"/>
    </source>
</evidence>
<organism evidence="2 3">
    <name type="scientific">Plantactinospora endophytica</name>
    <dbReference type="NCBI Taxonomy" id="673535"/>
    <lineage>
        <taxon>Bacteria</taxon>
        <taxon>Bacillati</taxon>
        <taxon>Actinomycetota</taxon>
        <taxon>Actinomycetes</taxon>
        <taxon>Micromonosporales</taxon>
        <taxon>Micromonosporaceae</taxon>
        <taxon>Plantactinospora</taxon>
    </lineage>
</organism>
<keyword evidence="3" id="KW-1185">Reference proteome</keyword>
<dbReference type="RefSeq" id="WP_203867333.1">
    <property type="nucleotide sequence ID" value="NZ_BONW01000017.1"/>
</dbReference>
<dbReference type="Proteomes" id="UP000646749">
    <property type="component" value="Unassembled WGS sequence"/>
</dbReference>
<reference evidence="2 3" key="1">
    <citation type="submission" date="2021-01" db="EMBL/GenBank/DDBJ databases">
        <title>Whole genome shotgun sequence of Plantactinospora endophytica NBRC 110450.</title>
        <authorList>
            <person name="Komaki H."/>
            <person name="Tamura T."/>
        </authorList>
    </citation>
    <scope>NUCLEOTIDE SEQUENCE [LARGE SCALE GENOMIC DNA]</scope>
    <source>
        <strain evidence="2 3">NBRC 110450</strain>
    </source>
</reference>
<dbReference type="InterPro" id="IPR007278">
    <property type="entry name" value="DUF397"/>
</dbReference>
<name>A0ABQ4E3B5_9ACTN</name>